<comment type="caution">
    <text evidence="2">The sequence shown here is derived from an EMBL/GenBank/DDBJ whole genome shotgun (WGS) entry which is preliminary data.</text>
</comment>
<evidence type="ECO:0000256" key="1">
    <source>
        <dbReference type="SAM" id="MobiDB-lite"/>
    </source>
</evidence>
<dbReference type="RefSeq" id="WP_037668859.1">
    <property type="nucleotide sequence ID" value="NZ_JBMVBE010000018.1"/>
</dbReference>
<feature type="compositionally biased region" description="Basic residues" evidence="1">
    <location>
        <begin position="221"/>
        <end position="231"/>
    </location>
</feature>
<name>A0A0M2GMF7_9ACTN</name>
<accession>A0A0M2GMF7</accession>
<dbReference type="EMBL" id="JYJH01000022">
    <property type="protein sequence ID" value="KJK36414.1"/>
    <property type="molecule type" value="Genomic_DNA"/>
</dbReference>
<dbReference type="Proteomes" id="UP000034786">
    <property type="component" value="Unassembled WGS sequence"/>
</dbReference>
<proteinExistence type="predicted"/>
<dbReference type="AlphaFoldDB" id="A0A0M2GMF7"/>
<feature type="region of interest" description="Disordered" evidence="1">
    <location>
        <begin position="198"/>
        <end position="231"/>
    </location>
</feature>
<evidence type="ECO:0000313" key="2">
    <source>
        <dbReference type="EMBL" id="KJK36414.1"/>
    </source>
</evidence>
<evidence type="ECO:0000313" key="3">
    <source>
        <dbReference type="Proteomes" id="UP000034786"/>
    </source>
</evidence>
<organism evidence="2 3">
    <name type="scientific">Streptomyces variegatus</name>
    <dbReference type="NCBI Taxonomy" id="284040"/>
    <lineage>
        <taxon>Bacteria</taxon>
        <taxon>Bacillati</taxon>
        <taxon>Actinomycetota</taxon>
        <taxon>Actinomycetes</taxon>
        <taxon>Kitasatosporales</taxon>
        <taxon>Streptomycetaceae</taxon>
        <taxon>Streptomyces</taxon>
    </lineage>
</organism>
<sequence length="231" mass="24794">MVRQETAGTLRRCAECGGYAYGGAPACGVCRDLVDGIVEGEWAAFLRQWDTAAGGDQERALAGMVAAEPDRHDWRIVDAALDRLVCPDCGDRLARGPAGCPGCDLAHGFRYAAIETDRPGVPPGNEHAIRVNVSVVRRPQVTSESEVLVRRLLLPLLLAGFLPTTEEAQRMGALVKKSPPGRRAQLVERAVEALAEDFSRTRRAARAAGSSPTSPDTPAATRRRSGRGRSR</sequence>
<reference evidence="3" key="1">
    <citation type="submission" date="2015-02" db="EMBL/GenBank/DDBJ databases">
        <authorList>
            <person name="Ju K.-S."/>
            <person name="Doroghazi J.R."/>
            <person name="Metcalf W."/>
        </authorList>
    </citation>
    <scope>NUCLEOTIDE SEQUENCE [LARGE SCALE GENOMIC DNA]</scope>
    <source>
        <strain evidence="3">NRRL B-16380</strain>
    </source>
</reference>
<protein>
    <submittedName>
        <fullName evidence="2">Uncharacterized protein</fullName>
    </submittedName>
</protein>
<keyword evidence="3" id="KW-1185">Reference proteome</keyword>
<dbReference type="STRING" id="284040.UK15_26860"/>
<gene>
    <name evidence="2" type="ORF">UK15_26860</name>
</gene>